<dbReference type="GO" id="GO:0016787">
    <property type="term" value="F:hydrolase activity"/>
    <property type="evidence" value="ECO:0007669"/>
    <property type="project" value="InterPro"/>
</dbReference>
<dbReference type="AlphaFoldDB" id="A0A1R3T1I7"/>
<dbReference type="InterPro" id="IPR006935">
    <property type="entry name" value="Helicase/UvrB_N"/>
</dbReference>
<dbReference type="Pfam" id="PF04851">
    <property type="entry name" value="ResIII"/>
    <property type="match status" value="1"/>
</dbReference>
<dbReference type="REBASE" id="188649">
    <property type="entry name" value="PsaM36ORF3489P"/>
</dbReference>
<dbReference type="GO" id="GO:0003677">
    <property type="term" value="F:DNA binding"/>
    <property type="evidence" value="ECO:0007669"/>
    <property type="project" value="InterPro"/>
</dbReference>
<sequence>MAFLYDILLQEFGKRAIAQVAVPNHITDNLKPGFGQRPYQIEAFQRFILCDSEDFEGKPKKPFHLLYNMATGSGKTLIMAGLMLHLYQKGYRNFLFFVNSNNIIQKTKDNFLNPQASKYLFNHKIVIEGKEVLIKEIDNFEEADRENINLKFTTIQQLHIDLNNTKENSVTYEDFKDKKLVLIADEAHHLVAGTKSGRLFGSWEDTVKKIHDSNFENILLEFTATIDTDTAELVKHYQDKVIFKYDLAQFRIDKYSKEINLIRSLYDEQERIIQALILNLYRQELATSNNINLKPVILFKAKRTIKESEQNKENFHKLIDDFSVAMVIKIQKTSTVPIVQKAFRFFEVKGISANEIVKRIQANFRFENCLSANNDAEAEQNQILLNTLEDENNPIRAVFAVQKLNEGWDVLNLFDIVRLYEDRDGKDGKPGKTTLSEAQLIGRGARYYPFALEEGQDKFTRKFDDDISNDLKILEELYYHTKEDSRYISELKKALVDSGIYEDDENLVQLNLFLKPEFKKTDFYRDGHVFFNKKVPKSFDNIKSFADLGVKKTNYRHPLSSGVGRMSSAFFEMEPTQSNDEVIKTKDVLLAKDENRPEKDFIPNHIIRFALSQNPFFYFDSLSHYFPSVDSLSNFIDSTDFLAGLEITFSGTPNRLKEISHFDYLQALNGLLQSIEADIKSNSTEYEGSDYIKEPIHKVFKDKEIKVYKDSERADGQETLVANEPWYVYNANYGTSEEKKFVELFSRRFEGLNQKFENIYLIRNEREIKIFDKLGRAFEPDFLLFCKQRDGEQMTFQVFIEPKGEHLKGYDKWKEDFLTEIKAEQKTIKIHTDTYLITAVPFYNYNNENEFKTTLENTLNE</sequence>
<dbReference type="EMBL" id="LT605205">
    <property type="protein sequence ID" value="SCD22273.1"/>
    <property type="molecule type" value="Genomic_DNA"/>
</dbReference>
<dbReference type="InterPro" id="IPR050742">
    <property type="entry name" value="Helicase_Restrict-Modif_Enz"/>
</dbReference>
<dbReference type="Proteomes" id="UP000187464">
    <property type="component" value="Chromosome I"/>
</dbReference>
<dbReference type="InterPro" id="IPR027417">
    <property type="entry name" value="P-loop_NTPase"/>
</dbReference>
<dbReference type="CDD" id="cd18785">
    <property type="entry name" value="SF2_C"/>
    <property type="match status" value="1"/>
</dbReference>
<dbReference type="GO" id="GO:0005829">
    <property type="term" value="C:cytosol"/>
    <property type="evidence" value="ECO:0007669"/>
    <property type="project" value="TreeGrafter"/>
</dbReference>
<dbReference type="RefSeq" id="WP_076931933.1">
    <property type="nucleotide sequence ID" value="NZ_DAMBAO010000044.1"/>
</dbReference>
<proteinExistence type="predicted"/>
<organism evidence="2 3">
    <name type="scientific">Proteiniphilum saccharofermentans</name>
    <dbReference type="NCBI Taxonomy" id="1642647"/>
    <lineage>
        <taxon>Bacteria</taxon>
        <taxon>Pseudomonadati</taxon>
        <taxon>Bacteroidota</taxon>
        <taxon>Bacteroidia</taxon>
        <taxon>Bacteroidales</taxon>
        <taxon>Dysgonomonadaceae</taxon>
        <taxon>Proteiniphilum</taxon>
    </lineage>
</organism>
<reference evidence="2 3" key="1">
    <citation type="submission" date="2016-08" db="EMBL/GenBank/DDBJ databases">
        <authorList>
            <person name="Seilhamer J.J."/>
        </authorList>
    </citation>
    <scope>NUCLEOTIDE SEQUENCE [LARGE SCALE GENOMIC DNA]</scope>
    <source>
        <strain evidence="2">M3/6</strain>
    </source>
</reference>
<keyword evidence="3" id="KW-1185">Reference proteome</keyword>
<dbReference type="STRING" id="1642647.PSM36_3490"/>
<dbReference type="SMART" id="SM00487">
    <property type="entry name" value="DEXDc"/>
    <property type="match status" value="1"/>
</dbReference>
<name>A0A1R3T1I7_9BACT</name>
<dbReference type="InterPro" id="IPR014001">
    <property type="entry name" value="Helicase_ATP-bd"/>
</dbReference>
<dbReference type="GO" id="GO:0005524">
    <property type="term" value="F:ATP binding"/>
    <property type="evidence" value="ECO:0007669"/>
    <property type="project" value="InterPro"/>
</dbReference>
<evidence type="ECO:0000259" key="1">
    <source>
        <dbReference type="PROSITE" id="PS51192"/>
    </source>
</evidence>
<dbReference type="PANTHER" id="PTHR47396">
    <property type="entry name" value="TYPE I RESTRICTION ENZYME ECOKI R PROTEIN"/>
    <property type="match status" value="1"/>
</dbReference>
<evidence type="ECO:0000313" key="3">
    <source>
        <dbReference type="Proteomes" id="UP000187464"/>
    </source>
</evidence>
<dbReference type="SUPFAM" id="SSF52540">
    <property type="entry name" value="P-loop containing nucleoside triphosphate hydrolases"/>
    <property type="match status" value="2"/>
</dbReference>
<feature type="domain" description="Helicase ATP-binding" evidence="1">
    <location>
        <begin position="56"/>
        <end position="244"/>
    </location>
</feature>
<evidence type="ECO:0000313" key="2">
    <source>
        <dbReference type="EMBL" id="SCD22273.1"/>
    </source>
</evidence>
<protein>
    <recommendedName>
        <fullName evidence="1">Helicase ATP-binding domain-containing protein</fullName>
    </recommendedName>
</protein>
<gene>
    <name evidence="2" type="ORF">PSM36_3490</name>
</gene>
<accession>A0A1R3T1I7</accession>
<dbReference type="KEGG" id="psac:PSM36_3490"/>
<dbReference type="PANTHER" id="PTHR47396:SF1">
    <property type="entry name" value="ATP-DEPENDENT HELICASE IRC3-RELATED"/>
    <property type="match status" value="1"/>
</dbReference>
<dbReference type="Gene3D" id="3.40.50.300">
    <property type="entry name" value="P-loop containing nucleotide triphosphate hydrolases"/>
    <property type="match status" value="1"/>
</dbReference>
<dbReference type="PROSITE" id="PS51192">
    <property type="entry name" value="HELICASE_ATP_BIND_1"/>
    <property type="match status" value="1"/>
</dbReference>